<dbReference type="InterPro" id="IPR023779">
    <property type="entry name" value="Chromodomain_CS"/>
</dbReference>
<dbReference type="InterPro" id="IPR036397">
    <property type="entry name" value="RNaseH_sf"/>
</dbReference>
<organism evidence="6 7">
    <name type="scientific">Frankliniella occidentalis</name>
    <name type="common">Western flower thrips</name>
    <name type="synonym">Euthrips occidentalis</name>
    <dbReference type="NCBI Taxonomy" id="133901"/>
    <lineage>
        <taxon>Eukaryota</taxon>
        <taxon>Metazoa</taxon>
        <taxon>Ecdysozoa</taxon>
        <taxon>Arthropoda</taxon>
        <taxon>Hexapoda</taxon>
        <taxon>Insecta</taxon>
        <taxon>Pterygota</taxon>
        <taxon>Neoptera</taxon>
        <taxon>Paraneoptera</taxon>
        <taxon>Thysanoptera</taxon>
        <taxon>Terebrantia</taxon>
        <taxon>Thripoidea</taxon>
        <taxon>Thripidae</taxon>
        <taxon>Frankliniella</taxon>
    </lineage>
</organism>
<dbReference type="GeneID" id="127750384"/>
<dbReference type="GO" id="GO:0005634">
    <property type="term" value="C:nucleus"/>
    <property type="evidence" value="ECO:0007669"/>
    <property type="project" value="UniProtKB-SubCell"/>
</dbReference>
<protein>
    <submittedName>
        <fullName evidence="7">Uncharacterized protein LOC127750384</fullName>
    </submittedName>
</protein>
<dbReference type="PANTHER" id="PTHR46585">
    <property type="entry name" value="INTEGRASE CORE DOMAIN CONTAINING PROTEIN"/>
    <property type="match status" value="1"/>
</dbReference>
<dbReference type="GO" id="GO:0005694">
    <property type="term" value="C:chromosome"/>
    <property type="evidence" value="ECO:0007669"/>
    <property type="project" value="UniProtKB-ARBA"/>
</dbReference>
<feature type="domain" description="Chromo" evidence="4">
    <location>
        <begin position="255"/>
        <end position="301"/>
    </location>
</feature>
<gene>
    <name evidence="7" type="primary">LOC127750384</name>
</gene>
<sequence>MVCCLSRYVWMYPLRTKTGREVADVFEQHFTRAGRGVRLVQSDKGTEFCNREVSKVFRKWGVSFRSLENRGKAAMAEIVNRTLKTPLWKHFEYTNSWRWIEPLSQIVSNYNHTIHGATGMAPADVTEKDVFKIWSTIYLRHTAPQLLRRRQRAAQKANDERGDSNRRVSNSGGKATTTAPVFKPGQFVRISLTKEFTEKGYTAKFSRQIYKVAKVIPFSPVHMYTLTDLNGESIVGRFYGHELQRITPPTSDTVYRIERILDRRGRKGRDLQYLVRWAGYDKNFDSWVPERDLQDIEELKK</sequence>
<evidence type="ECO:0000313" key="6">
    <source>
        <dbReference type="Proteomes" id="UP000504606"/>
    </source>
</evidence>
<keyword evidence="2" id="KW-0539">Nucleus</keyword>
<feature type="compositionally biased region" description="Polar residues" evidence="3">
    <location>
        <begin position="167"/>
        <end position="179"/>
    </location>
</feature>
<dbReference type="KEGG" id="foc:127750384"/>
<dbReference type="SUPFAM" id="SSF54160">
    <property type="entry name" value="Chromo domain-like"/>
    <property type="match status" value="1"/>
</dbReference>
<dbReference type="Pfam" id="PF00385">
    <property type="entry name" value="Chromo"/>
    <property type="match status" value="1"/>
</dbReference>
<dbReference type="InterPro" id="IPR000953">
    <property type="entry name" value="Chromo/chromo_shadow_dom"/>
</dbReference>
<proteinExistence type="predicted"/>
<feature type="region of interest" description="Disordered" evidence="3">
    <location>
        <begin position="150"/>
        <end position="179"/>
    </location>
</feature>
<dbReference type="PROSITE" id="PS50994">
    <property type="entry name" value="INTEGRASE"/>
    <property type="match status" value="1"/>
</dbReference>
<dbReference type="OrthoDB" id="6343797at2759"/>
<dbReference type="PANTHER" id="PTHR46585:SF1">
    <property type="entry name" value="CHROMO DOMAIN-CONTAINING PROTEIN"/>
    <property type="match status" value="1"/>
</dbReference>
<feature type="domain" description="Integrase catalytic" evidence="5">
    <location>
        <begin position="1"/>
        <end position="130"/>
    </location>
</feature>
<evidence type="ECO:0000259" key="4">
    <source>
        <dbReference type="PROSITE" id="PS50013"/>
    </source>
</evidence>
<dbReference type="Proteomes" id="UP000504606">
    <property type="component" value="Unplaced"/>
</dbReference>
<dbReference type="RefSeq" id="XP_052127937.1">
    <property type="nucleotide sequence ID" value="XM_052271977.1"/>
</dbReference>
<evidence type="ECO:0000313" key="7">
    <source>
        <dbReference type="RefSeq" id="XP_052127937.1"/>
    </source>
</evidence>
<dbReference type="PROSITE" id="PS50013">
    <property type="entry name" value="CHROMO_2"/>
    <property type="match status" value="1"/>
</dbReference>
<dbReference type="SMART" id="SM00298">
    <property type="entry name" value="CHROMO"/>
    <property type="match status" value="1"/>
</dbReference>
<dbReference type="AlphaFoldDB" id="A0A9C6X2H8"/>
<dbReference type="SUPFAM" id="SSF53098">
    <property type="entry name" value="Ribonuclease H-like"/>
    <property type="match status" value="1"/>
</dbReference>
<evidence type="ECO:0000256" key="3">
    <source>
        <dbReference type="SAM" id="MobiDB-lite"/>
    </source>
</evidence>
<accession>A0A9C6X2H8</accession>
<dbReference type="CDD" id="cd00024">
    <property type="entry name" value="CD_CSD"/>
    <property type="match status" value="1"/>
</dbReference>
<keyword evidence="6" id="KW-1185">Reference proteome</keyword>
<dbReference type="InterPro" id="IPR016197">
    <property type="entry name" value="Chromo-like_dom_sf"/>
</dbReference>
<dbReference type="Gene3D" id="2.40.50.40">
    <property type="match status" value="1"/>
</dbReference>
<comment type="subcellular location">
    <subcellularLocation>
        <location evidence="1">Nucleus</location>
    </subcellularLocation>
</comment>
<evidence type="ECO:0000256" key="2">
    <source>
        <dbReference type="ARBA" id="ARBA00023242"/>
    </source>
</evidence>
<evidence type="ECO:0000256" key="1">
    <source>
        <dbReference type="ARBA" id="ARBA00004123"/>
    </source>
</evidence>
<dbReference type="InterPro" id="IPR023780">
    <property type="entry name" value="Chromo_domain"/>
</dbReference>
<reference evidence="7" key="1">
    <citation type="submission" date="2025-08" db="UniProtKB">
        <authorList>
            <consortium name="RefSeq"/>
        </authorList>
    </citation>
    <scope>IDENTIFICATION</scope>
    <source>
        <tissue evidence="7">Whole organism</tissue>
    </source>
</reference>
<dbReference type="InterPro" id="IPR001584">
    <property type="entry name" value="Integrase_cat-core"/>
</dbReference>
<dbReference type="GO" id="GO:0003676">
    <property type="term" value="F:nucleic acid binding"/>
    <property type="evidence" value="ECO:0007669"/>
    <property type="project" value="InterPro"/>
</dbReference>
<dbReference type="Gene3D" id="3.30.420.10">
    <property type="entry name" value="Ribonuclease H-like superfamily/Ribonuclease H"/>
    <property type="match status" value="1"/>
</dbReference>
<feature type="compositionally biased region" description="Basic and acidic residues" evidence="3">
    <location>
        <begin position="157"/>
        <end position="166"/>
    </location>
</feature>
<dbReference type="InterPro" id="IPR012337">
    <property type="entry name" value="RNaseH-like_sf"/>
</dbReference>
<dbReference type="GO" id="GO:0015074">
    <property type="term" value="P:DNA integration"/>
    <property type="evidence" value="ECO:0007669"/>
    <property type="project" value="InterPro"/>
</dbReference>
<name>A0A9C6X2H8_FRAOC</name>
<dbReference type="PROSITE" id="PS00598">
    <property type="entry name" value="CHROMO_1"/>
    <property type="match status" value="1"/>
</dbReference>
<evidence type="ECO:0000259" key="5">
    <source>
        <dbReference type="PROSITE" id="PS50994"/>
    </source>
</evidence>